<dbReference type="Proteomes" id="UP000320857">
    <property type="component" value="Unassembled WGS sequence"/>
</dbReference>
<reference evidence="2 3" key="1">
    <citation type="submission" date="2019-10" db="EMBL/GenBank/DDBJ databases">
        <title>Streptomyces sp. nov., a novel actinobacterium isolated from alkaline environment.</title>
        <authorList>
            <person name="Golinska P."/>
        </authorList>
    </citation>
    <scope>NUCLEOTIDE SEQUENCE [LARGE SCALE GENOMIC DNA]</scope>
    <source>
        <strain evidence="2 3">OF1</strain>
    </source>
</reference>
<feature type="compositionally biased region" description="Polar residues" evidence="1">
    <location>
        <begin position="1"/>
        <end position="11"/>
    </location>
</feature>
<dbReference type="Pfam" id="PF12079">
    <property type="entry name" value="DUF3558"/>
    <property type="match status" value="1"/>
</dbReference>
<feature type="region of interest" description="Disordered" evidence="1">
    <location>
        <begin position="77"/>
        <end position="125"/>
    </location>
</feature>
<feature type="compositionally biased region" description="Gly residues" evidence="1">
    <location>
        <begin position="107"/>
        <end position="121"/>
    </location>
</feature>
<proteinExistence type="predicted"/>
<evidence type="ECO:0000313" key="2">
    <source>
        <dbReference type="EMBL" id="MQS04652.1"/>
    </source>
</evidence>
<accession>A0A5P0YYP2</accession>
<feature type="compositionally biased region" description="Low complexity" evidence="1">
    <location>
        <begin position="35"/>
        <end position="46"/>
    </location>
</feature>
<evidence type="ECO:0000256" key="1">
    <source>
        <dbReference type="SAM" id="MobiDB-lite"/>
    </source>
</evidence>
<feature type="region of interest" description="Disordered" evidence="1">
    <location>
        <begin position="1"/>
        <end position="55"/>
    </location>
</feature>
<keyword evidence="3" id="KW-1185">Reference proteome</keyword>
<dbReference type="InterPro" id="IPR024520">
    <property type="entry name" value="DUF3558"/>
</dbReference>
<evidence type="ECO:0000313" key="3">
    <source>
        <dbReference type="Proteomes" id="UP000320857"/>
    </source>
</evidence>
<dbReference type="EMBL" id="VJYK02000326">
    <property type="protein sequence ID" value="MQS04652.1"/>
    <property type="molecule type" value="Genomic_DNA"/>
</dbReference>
<dbReference type="AlphaFoldDB" id="A0A5P0YYP2"/>
<name>A0A5P0YYP2_9ACTN</name>
<sequence length="256" mass="26532">MNGAHQYTSPTRPVGRCRNRRRNGGGGRRREARPWRFGGESVRSRIGGSGRGGRRRVAPGLGAALIAGVLALTGCGSDSDSPDGAKENGANASAGATPEPGDQESGQGEGAGDAAGDGGGTAAIRTDPCELASKKDVEGVLGTPVLKVEKASVGSSPVCSWAVDEGGFGISVSVKSENGRTDFEQQEQTARDSTNTQKVEKVTGVGDAAFERHSGYGPTLWMLRGDLVLEIQYQTSLAADRGEMQRKMGRLIASKS</sequence>
<organism evidence="2 3">
    <name type="scientific">Streptomyces alkaliterrae</name>
    <dbReference type="NCBI Taxonomy" id="2213162"/>
    <lineage>
        <taxon>Bacteria</taxon>
        <taxon>Bacillati</taxon>
        <taxon>Actinomycetota</taxon>
        <taxon>Actinomycetes</taxon>
        <taxon>Kitasatosporales</taxon>
        <taxon>Streptomycetaceae</taxon>
        <taxon>Streptomyces</taxon>
    </lineage>
</organism>
<comment type="caution">
    <text evidence="2">The sequence shown here is derived from an EMBL/GenBank/DDBJ whole genome shotgun (WGS) entry which is preliminary data.</text>
</comment>
<protein>
    <submittedName>
        <fullName evidence="2">DUF3558 domain-containing protein</fullName>
    </submittedName>
</protein>
<gene>
    <name evidence="2" type="ORF">FNX44_022830</name>
</gene>